<gene>
    <name evidence="8" type="ORF">PC110_g9461</name>
    <name evidence="3" type="ORF">PC113_g7251</name>
    <name evidence="4" type="ORF">PC115_g5510</name>
    <name evidence="5" type="ORF">PC117_g7027</name>
    <name evidence="6" type="ORF">PC118_g6151</name>
    <name evidence="7" type="ORF">PC129_g5179</name>
</gene>
<dbReference type="EMBL" id="MJFZ01000209">
    <property type="protein sequence ID" value="RAW34192.1"/>
    <property type="molecule type" value="Genomic_DNA"/>
</dbReference>
<dbReference type="EMBL" id="RCMG01000157">
    <property type="protein sequence ID" value="KAG2861339.1"/>
    <property type="molecule type" value="Genomic_DNA"/>
</dbReference>
<evidence type="ECO:0000313" key="9">
    <source>
        <dbReference type="Proteomes" id="UP000251314"/>
    </source>
</evidence>
<dbReference type="EMBL" id="RCMV01000121">
    <property type="protein sequence ID" value="KAG3224150.1"/>
    <property type="molecule type" value="Genomic_DNA"/>
</dbReference>
<comment type="caution">
    <text evidence="8">The sequence shown here is derived from an EMBL/GenBank/DDBJ whole genome shotgun (WGS) entry which is preliminary data.</text>
</comment>
<dbReference type="VEuPathDB" id="FungiDB:PC110_g9461"/>
<sequence>MSFRAQGRVNGRVFILEHFSPLASNSATHRFSMFHLSDQQPRLDSPKEIENPVLKVSDIKWNALKEVVHRVKNADLWTRPWLGWAFVYAFVLVVCLFNRRISLTALITMYASAKDVTSSVVLGALSLGFLEDFVCATYLALALWLFDVLKLKVGTQIGVHKNRGTARFLCNFSTFTVSWLLYVVMMVPFWADLLLVRLRGMRFTFDLVAMAFEEKDNVSAVPISSDELQEGFVNAVLLVILATLFASLRTWAPWMDFTSWNPVYGLSGQVQYKQVPTTREGLKEEAAMVQTCATPRHMILKVDEPAEPETSRMLIHDEEDIHAPTSKTKRNWYCKYGISMIIGLIGLPIIAVVVSCATTPLIAYSALNTSLNELFGHALQPSLPNMSYNLPWPEKFIHTATEEYSLFGDNTLYRRTTGFHGEKAFDVNVSSDNPPNVLLLVVESFRFHDSRYLVGEDDPSNLFKGAKLTITPNFDKWAKRGVALRNFWSSWRTSRSVESLLFAQIPLDSTTKSGMSGGRNETKLSGLPQLFTAKGYETFFTTGCKTDYDAWDLFLPSHGFDTVWGRNEMMKLAETDLGIKRDDWYGAEHRALSWGVHDDLSFQLLGDLMINKTREQRERVADKEPKKPIFLTHYTISSHVDYKQRPKWYHDAVKPIFSALFDGKKYDDNIKNYLEIRYFTDLVLGKFMDRMESKGILNDTIVVIVGDHGQGPEFGNDVPEDRDVSATRVAGSIIAEGRLGDSVGLVIDDATEQYDILNTLADITGVPEGGFVQDGVGRSLKRKITFGERTVYSNNPTRKMSVVRGHQRLRYDRITDSVLLHDADTDHDMTTDLFPKLTAKEQAEWLRWRDDGRRANEYYAERWEKECLLAADCTDTSRP</sequence>
<dbReference type="SUPFAM" id="SSF53649">
    <property type="entry name" value="Alkaline phosphatase-like"/>
    <property type="match status" value="1"/>
</dbReference>
<dbReference type="CDD" id="cd16015">
    <property type="entry name" value="LTA_synthase"/>
    <property type="match status" value="1"/>
</dbReference>
<evidence type="ECO:0000313" key="4">
    <source>
        <dbReference type="EMBL" id="KAG2933362.1"/>
    </source>
</evidence>
<evidence type="ECO:0000313" key="3">
    <source>
        <dbReference type="EMBL" id="KAG2861339.1"/>
    </source>
</evidence>
<dbReference type="Proteomes" id="UP000735874">
    <property type="component" value="Unassembled WGS sequence"/>
</dbReference>
<dbReference type="Pfam" id="PF00884">
    <property type="entry name" value="Sulfatase"/>
    <property type="match status" value="1"/>
</dbReference>
<dbReference type="PANTHER" id="PTHR43751">
    <property type="entry name" value="SULFATASE"/>
    <property type="match status" value="1"/>
</dbReference>
<organism evidence="8 9">
    <name type="scientific">Phytophthora cactorum</name>
    <dbReference type="NCBI Taxonomy" id="29920"/>
    <lineage>
        <taxon>Eukaryota</taxon>
        <taxon>Sar</taxon>
        <taxon>Stramenopiles</taxon>
        <taxon>Oomycota</taxon>
        <taxon>Peronosporomycetes</taxon>
        <taxon>Peronosporales</taxon>
        <taxon>Peronosporaceae</taxon>
        <taxon>Phytophthora</taxon>
    </lineage>
</organism>
<feature type="transmembrane region" description="Helical" evidence="1">
    <location>
        <begin position="336"/>
        <end position="364"/>
    </location>
</feature>
<dbReference type="Proteomes" id="UP000697107">
    <property type="component" value="Unassembled WGS sequence"/>
</dbReference>
<dbReference type="Proteomes" id="UP000736787">
    <property type="component" value="Unassembled WGS sequence"/>
</dbReference>
<evidence type="ECO:0000313" key="5">
    <source>
        <dbReference type="EMBL" id="KAG2947167.1"/>
    </source>
</evidence>
<keyword evidence="1" id="KW-0812">Transmembrane</keyword>
<feature type="transmembrane region" description="Helical" evidence="1">
    <location>
        <begin position="168"/>
        <end position="191"/>
    </location>
</feature>
<dbReference type="EMBL" id="RCMK01000139">
    <property type="protein sequence ID" value="KAG2947167.1"/>
    <property type="molecule type" value="Genomic_DNA"/>
</dbReference>
<accession>A0A329SF72</accession>
<feature type="transmembrane region" description="Helical" evidence="1">
    <location>
        <begin position="232"/>
        <end position="252"/>
    </location>
</feature>
<proteinExistence type="predicted"/>
<feature type="domain" description="Sulfatase N-terminal" evidence="2">
    <location>
        <begin position="435"/>
        <end position="713"/>
    </location>
</feature>
<protein>
    <recommendedName>
        <fullName evidence="2">Sulfatase N-terminal domain-containing protein</fullName>
    </recommendedName>
</protein>
<dbReference type="EMBL" id="RCMI01000115">
    <property type="protein sequence ID" value="KAG2933362.1"/>
    <property type="molecule type" value="Genomic_DNA"/>
</dbReference>
<dbReference type="InterPro" id="IPR017850">
    <property type="entry name" value="Alkaline_phosphatase_core_sf"/>
</dbReference>
<dbReference type="STRING" id="29920.A0A329SF72"/>
<evidence type="ECO:0000256" key="1">
    <source>
        <dbReference type="SAM" id="Phobius"/>
    </source>
</evidence>
<keyword evidence="1" id="KW-0472">Membrane</keyword>
<dbReference type="EMBL" id="RCML01000133">
    <property type="protein sequence ID" value="KAG2989477.1"/>
    <property type="molecule type" value="Genomic_DNA"/>
</dbReference>
<dbReference type="InterPro" id="IPR052701">
    <property type="entry name" value="GAG_Ulvan_Degrading_Sulfatases"/>
</dbReference>
<dbReference type="PANTHER" id="PTHR43751:SF3">
    <property type="entry name" value="SULFATASE N-TERMINAL DOMAIN-CONTAINING PROTEIN"/>
    <property type="match status" value="1"/>
</dbReference>
<feature type="transmembrane region" description="Helical" evidence="1">
    <location>
        <begin position="121"/>
        <end position="147"/>
    </location>
</feature>
<evidence type="ECO:0000313" key="7">
    <source>
        <dbReference type="EMBL" id="KAG3224150.1"/>
    </source>
</evidence>
<feature type="transmembrane region" description="Helical" evidence="1">
    <location>
        <begin position="81"/>
        <end position="101"/>
    </location>
</feature>
<keyword evidence="9" id="KW-1185">Reference proteome</keyword>
<dbReference type="Proteomes" id="UP000251314">
    <property type="component" value="Unassembled WGS sequence"/>
</dbReference>
<reference evidence="7" key="2">
    <citation type="submission" date="2018-05" db="EMBL/GenBank/DDBJ databases">
        <title>Effector identification in a new, highly contiguous assembly of the strawberry crown rot pathogen Phytophthora cactorum.</title>
        <authorList>
            <person name="Armitage A.D."/>
            <person name="Nellist C.F."/>
            <person name="Bates H."/>
            <person name="Vickerstaff R.J."/>
            <person name="Harrison R.J."/>
        </authorList>
    </citation>
    <scope>NUCLEOTIDE SEQUENCE</scope>
    <source>
        <strain evidence="3">15-7</strain>
        <strain evidence="4">4032</strain>
        <strain evidence="5">4040</strain>
        <strain evidence="6">P415</strain>
        <strain evidence="7">P421</strain>
    </source>
</reference>
<reference evidence="8 9" key="1">
    <citation type="submission" date="2018-01" db="EMBL/GenBank/DDBJ databases">
        <title>Draft genome of the strawberry crown rot pathogen Phytophthora cactorum.</title>
        <authorList>
            <person name="Armitage A.D."/>
            <person name="Lysoe E."/>
            <person name="Nellist C.F."/>
            <person name="Harrison R.J."/>
            <person name="Brurberg M.B."/>
        </authorList>
    </citation>
    <scope>NUCLEOTIDE SEQUENCE [LARGE SCALE GENOMIC DNA]</scope>
    <source>
        <strain evidence="8 9">10300</strain>
    </source>
</reference>
<keyword evidence="1" id="KW-1133">Transmembrane helix</keyword>
<dbReference type="AlphaFoldDB" id="A0A329SF72"/>
<dbReference type="OrthoDB" id="103349at2759"/>
<evidence type="ECO:0000313" key="6">
    <source>
        <dbReference type="EMBL" id="KAG2989477.1"/>
    </source>
</evidence>
<dbReference type="Gene3D" id="3.40.720.10">
    <property type="entry name" value="Alkaline Phosphatase, subunit A"/>
    <property type="match status" value="1"/>
</dbReference>
<dbReference type="Proteomes" id="UP000760860">
    <property type="component" value="Unassembled WGS sequence"/>
</dbReference>
<evidence type="ECO:0000259" key="2">
    <source>
        <dbReference type="Pfam" id="PF00884"/>
    </source>
</evidence>
<dbReference type="InterPro" id="IPR000917">
    <property type="entry name" value="Sulfatase_N"/>
</dbReference>
<dbReference type="Proteomes" id="UP000774804">
    <property type="component" value="Unassembled WGS sequence"/>
</dbReference>
<evidence type="ECO:0000313" key="8">
    <source>
        <dbReference type="EMBL" id="RAW34192.1"/>
    </source>
</evidence>
<name>A0A329SF72_9STRA</name>